<reference evidence="10 11" key="1">
    <citation type="submission" date="2023-07" db="EMBL/GenBank/DDBJ databases">
        <title>Sorghum-associated microbial communities from plants grown in Nebraska, USA.</title>
        <authorList>
            <person name="Schachtman D."/>
        </authorList>
    </citation>
    <scope>NUCLEOTIDE SEQUENCE [LARGE SCALE GENOMIC DNA]</scope>
    <source>
        <strain evidence="10 11">DS1607</strain>
    </source>
</reference>
<evidence type="ECO:0000256" key="7">
    <source>
        <dbReference type="PIRNR" id="PIRNR002560"/>
    </source>
</evidence>
<comment type="cofactor">
    <cofactor evidence="1">
        <name>heme b</name>
        <dbReference type="ChEBI" id="CHEBI:60344"/>
    </cofactor>
</comment>
<dbReference type="InterPro" id="IPR009040">
    <property type="entry name" value="Ferritin-like_diiron"/>
</dbReference>
<proteinExistence type="inferred from homology"/>
<comment type="function">
    <text evidence="8">Iron-storage protein.</text>
</comment>
<dbReference type="PANTHER" id="PTHR30295:SF0">
    <property type="entry name" value="BACTERIOFERRITIN"/>
    <property type="match status" value="1"/>
</dbReference>
<dbReference type="Proteomes" id="UP001226867">
    <property type="component" value="Unassembled WGS sequence"/>
</dbReference>
<dbReference type="InterPro" id="IPR008331">
    <property type="entry name" value="Ferritin_DPS_dom"/>
</dbReference>
<keyword evidence="3 7" id="KW-0409">Iron storage</keyword>
<evidence type="ECO:0000313" key="10">
    <source>
        <dbReference type="EMBL" id="MDP9899950.1"/>
    </source>
</evidence>
<keyword evidence="6 7" id="KW-0408">Iron</keyword>
<gene>
    <name evidence="10" type="ORF">J2W36_002201</name>
</gene>
<dbReference type="RefSeq" id="WP_307689769.1">
    <property type="nucleotide sequence ID" value="NZ_JAUSRO010000006.1"/>
</dbReference>
<dbReference type="InterPro" id="IPR009078">
    <property type="entry name" value="Ferritin-like_SF"/>
</dbReference>
<dbReference type="PROSITE" id="PS50905">
    <property type="entry name" value="FERRITIN_LIKE"/>
    <property type="match status" value="1"/>
</dbReference>
<evidence type="ECO:0000256" key="3">
    <source>
        <dbReference type="ARBA" id="ARBA00022434"/>
    </source>
</evidence>
<dbReference type="CDD" id="cd00907">
    <property type="entry name" value="Bacterioferritin"/>
    <property type="match status" value="1"/>
</dbReference>
<accession>A0ABT9S6F8</accession>
<protein>
    <recommendedName>
        <fullName evidence="7 8">Bacterioferritin</fullName>
    </recommendedName>
</protein>
<comment type="caution">
    <text evidence="10">The sequence shown here is derived from an EMBL/GenBank/DDBJ whole genome shotgun (WGS) entry which is preliminary data.</text>
</comment>
<evidence type="ECO:0000259" key="9">
    <source>
        <dbReference type="PROSITE" id="PS50905"/>
    </source>
</evidence>
<keyword evidence="5 7" id="KW-0479">Metal-binding</keyword>
<dbReference type="GO" id="GO:0004322">
    <property type="term" value="F:ferroxidase activity"/>
    <property type="evidence" value="ECO:0007669"/>
    <property type="project" value="UniProtKB-EC"/>
</dbReference>
<evidence type="ECO:0000313" key="11">
    <source>
        <dbReference type="Proteomes" id="UP001226867"/>
    </source>
</evidence>
<name>A0ABT9S6F8_9BURK</name>
<evidence type="ECO:0000256" key="4">
    <source>
        <dbReference type="ARBA" id="ARBA00022617"/>
    </source>
</evidence>
<sequence length="158" mass="18087">MKGDPQVIEHLQAQLKNELTAINQYFLHYRMLKHWGLDKLAKKEYEESIGEMKHADWLMDRIFMLDGLPNLQDLAKLNVGEDVPELLACDLKAEYGAQATVKAGMAHCEAVRDYVSRDLLQKILDDTEEHIDFLETQIDLIGKVGLQNYLQSQMGELA</sequence>
<keyword evidence="4 8" id="KW-0349">Heme</keyword>
<feature type="domain" description="Ferritin-like diiron" evidence="9">
    <location>
        <begin position="1"/>
        <end position="145"/>
    </location>
</feature>
<evidence type="ECO:0000256" key="1">
    <source>
        <dbReference type="ARBA" id="ARBA00001970"/>
    </source>
</evidence>
<dbReference type="Pfam" id="PF00210">
    <property type="entry name" value="Ferritin"/>
    <property type="match status" value="1"/>
</dbReference>
<dbReference type="EMBL" id="JAUSRO010000006">
    <property type="protein sequence ID" value="MDP9899950.1"/>
    <property type="molecule type" value="Genomic_DNA"/>
</dbReference>
<keyword evidence="10" id="KW-0560">Oxidoreductase</keyword>
<dbReference type="PIRSF" id="PIRSF002560">
    <property type="entry name" value="Bacterioferritin"/>
    <property type="match status" value="1"/>
</dbReference>
<comment type="similarity">
    <text evidence="2 7 8">Belongs to the bacterioferritin family.</text>
</comment>
<dbReference type="Gene3D" id="1.20.1260.10">
    <property type="match status" value="1"/>
</dbReference>
<dbReference type="PRINTS" id="PR00601">
    <property type="entry name" value="BACFERRITIN"/>
</dbReference>
<dbReference type="PANTHER" id="PTHR30295">
    <property type="entry name" value="BACTERIOFERRITIN"/>
    <property type="match status" value="1"/>
</dbReference>
<dbReference type="PROSITE" id="PS00549">
    <property type="entry name" value="BACTERIOFERRITIN"/>
    <property type="match status" value="1"/>
</dbReference>
<keyword evidence="11" id="KW-1185">Reference proteome</keyword>
<evidence type="ECO:0000256" key="2">
    <source>
        <dbReference type="ARBA" id="ARBA00008093"/>
    </source>
</evidence>
<evidence type="ECO:0000256" key="6">
    <source>
        <dbReference type="ARBA" id="ARBA00023004"/>
    </source>
</evidence>
<evidence type="ECO:0000256" key="5">
    <source>
        <dbReference type="ARBA" id="ARBA00022723"/>
    </source>
</evidence>
<evidence type="ECO:0000256" key="8">
    <source>
        <dbReference type="RuleBase" id="RU000623"/>
    </source>
</evidence>
<dbReference type="SUPFAM" id="SSF47240">
    <property type="entry name" value="Ferritin-like"/>
    <property type="match status" value="1"/>
</dbReference>
<dbReference type="InterPro" id="IPR002024">
    <property type="entry name" value="Bacterioferritin"/>
</dbReference>
<dbReference type="InterPro" id="IPR012347">
    <property type="entry name" value="Ferritin-like"/>
</dbReference>
<organism evidence="10 11">
    <name type="scientific">Variovorax ginsengisoli</name>
    <dbReference type="NCBI Taxonomy" id="363844"/>
    <lineage>
        <taxon>Bacteria</taxon>
        <taxon>Pseudomonadati</taxon>
        <taxon>Pseudomonadota</taxon>
        <taxon>Betaproteobacteria</taxon>
        <taxon>Burkholderiales</taxon>
        <taxon>Comamonadaceae</taxon>
        <taxon>Variovorax</taxon>
    </lineage>
</organism>
<dbReference type="NCBIfam" id="TIGR00754">
    <property type="entry name" value="bfr"/>
    <property type="match status" value="1"/>
</dbReference>